<evidence type="ECO:0000256" key="1">
    <source>
        <dbReference type="SAM" id="SignalP"/>
    </source>
</evidence>
<sequence>MKMNLCISISTLLVVLFCTAEVTAQLLPPFLGRRAPSTKTFENGVVSCGSTFCDPTKCSKKLVAGKAVYHCEEQ</sequence>
<feature type="signal peptide" evidence="1">
    <location>
        <begin position="1"/>
        <end position="24"/>
    </location>
</feature>
<keyword evidence="1" id="KW-0732">Signal</keyword>
<reference evidence="2 3" key="1">
    <citation type="submission" date="2019-10" db="EMBL/GenBank/DDBJ databases">
        <title>Assembly and Annotation for the nematode Trichostrongylus colubriformis.</title>
        <authorList>
            <person name="Martin J."/>
        </authorList>
    </citation>
    <scope>NUCLEOTIDE SEQUENCE [LARGE SCALE GENOMIC DNA]</scope>
    <source>
        <strain evidence="2">G859</strain>
        <tissue evidence="2">Whole worm</tissue>
    </source>
</reference>
<comment type="caution">
    <text evidence="2">The sequence shown here is derived from an EMBL/GenBank/DDBJ whole genome shotgun (WGS) entry which is preliminary data.</text>
</comment>
<keyword evidence="3" id="KW-1185">Reference proteome</keyword>
<gene>
    <name evidence="2" type="ORF">GCK32_017810</name>
</gene>
<evidence type="ECO:0000313" key="2">
    <source>
        <dbReference type="EMBL" id="KAK5971049.1"/>
    </source>
</evidence>
<organism evidence="2 3">
    <name type="scientific">Trichostrongylus colubriformis</name>
    <name type="common">Black scour worm</name>
    <dbReference type="NCBI Taxonomy" id="6319"/>
    <lineage>
        <taxon>Eukaryota</taxon>
        <taxon>Metazoa</taxon>
        <taxon>Ecdysozoa</taxon>
        <taxon>Nematoda</taxon>
        <taxon>Chromadorea</taxon>
        <taxon>Rhabditida</taxon>
        <taxon>Rhabditina</taxon>
        <taxon>Rhabditomorpha</taxon>
        <taxon>Strongyloidea</taxon>
        <taxon>Trichostrongylidae</taxon>
        <taxon>Trichostrongylus</taxon>
    </lineage>
</organism>
<dbReference type="EMBL" id="WIXE01018299">
    <property type="protein sequence ID" value="KAK5971049.1"/>
    <property type="molecule type" value="Genomic_DNA"/>
</dbReference>
<protein>
    <submittedName>
        <fullName evidence="2">Uncharacterized protein</fullName>
    </submittedName>
</protein>
<dbReference type="AlphaFoldDB" id="A0AAN8F7S0"/>
<proteinExistence type="predicted"/>
<feature type="chain" id="PRO_5042892334" evidence="1">
    <location>
        <begin position="25"/>
        <end position="74"/>
    </location>
</feature>
<name>A0AAN8F7S0_TRICO</name>
<evidence type="ECO:0000313" key="3">
    <source>
        <dbReference type="Proteomes" id="UP001331761"/>
    </source>
</evidence>
<dbReference type="Proteomes" id="UP001331761">
    <property type="component" value="Unassembled WGS sequence"/>
</dbReference>
<accession>A0AAN8F7S0</accession>